<keyword evidence="3" id="KW-1185">Reference proteome</keyword>
<dbReference type="AlphaFoldDB" id="A0A2V3IZL6"/>
<comment type="caution">
    <text evidence="2">The sequence shown here is derived from an EMBL/GenBank/DDBJ whole genome shotgun (WGS) entry which is preliminary data.</text>
</comment>
<evidence type="ECO:0008006" key="4">
    <source>
        <dbReference type="Google" id="ProtNLM"/>
    </source>
</evidence>
<name>A0A2V3IZL6_9FLOR</name>
<feature type="region of interest" description="Disordered" evidence="1">
    <location>
        <begin position="411"/>
        <end position="438"/>
    </location>
</feature>
<feature type="compositionally biased region" description="Low complexity" evidence="1">
    <location>
        <begin position="373"/>
        <end position="388"/>
    </location>
</feature>
<feature type="region of interest" description="Disordered" evidence="1">
    <location>
        <begin position="352"/>
        <end position="393"/>
    </location>
</feature>
<protein>
    <recommendedName>
        <fullName evidence="4">BZIP domain-containing protein</fullName>
    </recommendedName>
</protein>
<feature type="compositionally biased region" description="Low complexity" evidence="1">
    <location>
        <begin position="419"/>
        <end position="431"/>
    </location>
</feature>
<dbReference type="OrthoDB" id="4708at2759"/>
<reference evidence="2 3" key="1">
    <citation type="journal article" date="2018" name="Mol. Biol. Evol.">
        <title>Analysis of the draft genome of the red seaweed Gracilariopsis chorda provides insights into genome size evolution in Rhodophyta.</title>
        <authorList>
            <person name="Lee J."/>
            <person name="Yang E.C."/>
            <person name="Graf L."/>
            <person name="Yang J.H."/>
            <person name="Qiu H."/>
            <person name="Zel Zion U."/>
            <person name="Chan C.X."/>
            <person name="Stephens T.G."/>
            <person name="Weber A.P.M."/>
            <person name="Boo G.H."/>
            <person name="Boo S.M."/>
            <person name="Kim K.M."/>
            <person name="Shin Y."/>
            <person name="Jung M."/>
            <person name="Lee S.J."/>
            <person name="Yim H.S."/>
            <person name="Lee J.H."/>
            <person name="Bhattacharya D."/>
            <person name="Yoon H.S."/>
        </authorList>
    </citation>
    <scope>NUCLEOTIDE SEQUENCE [LARGE SCALE GENOMIC DNA]</scope>
    <source>
        <strain evidence="2 3">SKKU-2015</strain>
        <tissue evidence="2">Whole body</tissue>
    </source>
</reference>
<feature type="region of interest" description="Disordered" evidence="1">
    <location>
        <begin position="601"/>
        <end position="620"/>
    </location>
</feature>
<evidence type="ECO:0000256" key="1">
    <source>
        <dbReference type="SAM" id="MobiDB-lite"/>
    </source>
</evidence>
<dbReference type="Proteomes" id="UP000247409">
    <property type="component" value="Unassembled WGS sequence"/>
</dbReference>
<gene>
    <name evidence="2" type="ORF">BWQ96_02581</name>
</gene>
<proteinExistence type="predicted"/>
<sequence>MCDDDATLQVPPHAYDKIPLNIESDDPLLNVGKKELSIALQTAAENPWVAEWLFTDPGRPFHPHISVPPEAFEKALAIHLHHDISTPDCAPVEPYQRILPSSEKPKKIVVSKDIDLLLVPVARMDGVTVGYTFIRGIREHTVEQKFRSAFGAPHPSDFDFNRPLFVPGRFTFHNERRDYLMVVNGMSPIMTGIVSMRWRDHATRDRCFFAIPKAEYGPNNLPRRVLSVQCNVDHVVGTDPTPPPQDTTSQLSQQLNTHQVHQHQQEQQVQQLPKESLFDIHVDSNVQPFLEPKDQQVPSPLLKFDAPLDNSWAQGLETLGTIISPEQANGIPEIMQDFFPNTSMDDMAQLLSSPETFGDDNSPFPLSDDLQHSTSPAESSLTSSSGSTQPELASKAMQLVPEMDSVNNSWILTDENGRTPDGVGVPRRPGGNDTSSGAFDMSSLFDSLRSIERSLKGHFFSPKVRKDIMHPQTGELISRSTGQLMAKLDTIDSRSLQLFREVAAQSYYSSVMSMSRDNLLLPLQPLISPTPMIQAVTPIPQPPRSVRQKTIQKRVAPAPLAPRPVSIAAAAVAVAPDDETVKKSEEEAARQAKLEVKRIKNRMSAARSNQKRRAQLEAQRKELAALRKRVEELTSKKQVMMEENMNLRKQVQKS</sequence>
<accession>A0A2V3IZL6</accession>
<evidence type="ECO:0000313" key="2">
    <source>
        <dbReference type="EMBL" id="PXF47602.1"/>
    </source>
</evidence>
<evidence type="ECO:0000313" key="3">
    <source>
        <dbReference type="Proteomes" id="UP000247409"/>
    </source>
</evidence>
<feature type="region of interest" description="Disordered" evidence="1">
    <location>
        <begin position="237"/>
        <end position="264"/>
    </location>
</feature>
<dbReference type="EMBL" id="NBIV01000022">
    <property type="protein sequence ID" value="PXF47602.1"/>
    <property type="molecule type" value="Genomic_DNA"/>
</dbReference>
<dbReference type="CDD" id="cd14686">
    <property type="entry name" value="bZIP"/>
    <property type="match status" value="1"/>
</dbReference>
<organism evidence="2 3">
    <name type="scientific">Gracilariopsis chorda</name>
    <dbReference type="NCBI Taxonomy" id="448386"/>
    <lineage>
        <taxon>Eukaryota</taxon>
        <taxon>Rhodophyta</taxon>
        <taxon>Florideophyceae</taxon>
        <taxon>Rhodymeniophycidae</taxon>
        <taxon>Gracilariales</taxon>
        <taxon>Gracilariaceae</taxon>
        <taxon>Gracilariopsis</taxon>
    </lineage>
</organism>
<feature type="compositionally biased region" description="Low complexity" evidence="1">
    <location>
        <begin position="246"/>
        <end position="259"/>
    </location>
</feature>